<dbReference type="eggNOG" id="COG4704">
    <property type="taxonomic scope" value="Bacteria"/>
</dbReference>
<protein>
    <recommendedName>
        <fullName evidence="4">DUF2141 domain-containing protein</fullName>
    </recommendedName>
</protein>
<name>A0A0A7ENL0_9GAMM</name>
<evidence type="ECO:0000313" key="2">
    <source>
        <dbReference type="EMBL" id="AIY67567.1"/>
    </source>
</evidence>
<proteinExistence type="predicted"/>
<dbReference type="RefSeq" id="WP_040136674.1">
    <property type="nucleotide sequence ID" value="NZ_CP009889.1"/>
</dbReference>
<dbReference type="Proteomes" id="UP000030341">
    <property type="component" value="Chromosome 2"/>
</dbReference>
<dbReference type="KEGG" id="pseo:OM33_21455"/>
<reference evidence="2 3" key="1">
    <citation type="submission" date="2014-11" db="EMBL/GenBank/DDBJ databases">
        <title>Complete Genome Sequence of Pseudoalteromonas sp. Strain OCN003 Isolated from Kaneohe Bay, Oahu, Hawaii.</title>
        <authorList>
            <person name="Beurmann S."/>
            <person name="Videau P."/>
            <person name="Ushijima B."/>
            <person name="Smith A.M."/>
            <person name="Aeby G.S."/>
            <person name="Callahan S.M."/>
            <person name="Belcaid M."/>
        </authorList>
    </citation>
    <scope>NUCLEOTIDE SEQUENCE [LARGE SCALE GENOMIC DNA]</scope>
    <source>
        <strain evidence="2 3">OCN003</strain>
    </source>
</reference>
<evidence type="ECO:0000313" key="3">
    <source>
        <dbReference type="Proteomes" id="UP000030341"/>
    </source>
</evidence>
<gene>
    <name evidence="2" type="ORF">OM33_21455</name>
</gene>
<evidence type="ECO:0000256" key="1">
    <source>
        <dbReference type="SAM" id="SignalP"/>
    </source>
</evidence>
<dbReference type="EMBL" id="CP009889">
    <property type="protein sequence ID" value="AIY67567.1"/>
    <property type="molecule type" value="Genomic_DNA"/>
</dbReference>
<dbReference type="InterPro" id="IPR018673">
    <property type="entry name" value="DUF2141"/>
</dbReference>
<organism evidence="2 3">
    <name type="scientific">Pseudoalteromonas piratica</name>
    <dbReference type="NCBI Taxonomy" id="1348114"/>
    <lineage>
        <taxon>Bacteria</taxon>
        <taxon>Pseudomonadati</taxon>
        <taxon>Pseudomonadota</taxon>
        <taxon>Gammaproteobacteria</taxon>
        <taxon>Alteromonadales</taxon>
        <taxon>Pseudoalteromonadaceae</taxon>
        <taxon>Pseudoalteromonas</taxon>
    </lineage>
</organism>
<feature type="signal peptide" evidence="1">
    <location>
        <begin position="1"/>
        <end position="20"/>
    </location>
</feature>
<sequence>MNFLTLSTLSLSLFILPVSAQTVQFNIEGIQHDKGKLYIQLFKGENNFKKGKAHNEAIVNAKKGQLTVTFNNVEPGDYAIRYFHDENSNRDFDNNMFGMPIEGYGFSNNAPVNFGPPSYQQMTFMVSNVTVINSSTVNY</sequence>
<dbReference type="STRING" id="1348114.OM33_21455"/>
<dbReference type="AlphaFoldDB" id="A0A0A7ENL0"/>
<feature type="chain" id="PRO_5002027169" description="DUF2141 domain-containing protein" evidence="1">
    <location>
        <begin position="21"/>
        <end position="139"/>
    </location>
</feature>
<keyword evidence="3" id="KW-1185">Reference proteome</keyword>
<evidence type="ECO:0008006" key="4">
    <source>
        <dbReference type="Google" id="ProtNLM"/>
    </source>
</evidence>
<dbReference type="OrthoDB" id="9788332at2"/>
<accession>A0A0A7ENL0</accession>
<keyword evidence="1" id="KW-0732">Signal</keyword>
<dbReference type="Pfam" id="PF09912">
    <property type="entry name" value="DUF2141"/>
    <property type="match status" value="1"/>
</dbReference>
<dbReference type="HOGENOM" id="CLU_125018_2_0_6"/>